<dbReference type="Gene3D" id="1.10.260.40">
    <property type="entry name" value="lambda repressor-like DNA-binding domains"/>
    <property type="match status" value="1"/>
</dbReference>
<dbReference type="SMART" id="SM00530">
    <property type="entry name" value="HTH_XRE"/>
    <property type="match status" value="1"/>
</dbReference>
<evidence type="ECO:0000313" key="3">
    <source>
        <dbReference type="Proteomes" id="UP001183629"/>
    </source>
</evidence>
<dbReference type="PROSITE" id="PS50943">
    <property type="entry name" value="HTH_CROC1"/>
    <property type="match status" value="1"/>
</dbReference>
<name>A0AAE4CX32_9ACTN</name>
<dbReference type="PANTHER" id="PTHR35010">
    <property type="entry name" value="BLL4672 PROTEIN-RELATED"/>
    <property type="match status" value="1"/>
</dbReference>
<organism evidence="2 3">
    <name type="scientific">Catenuloplanes niger</name>
    <dbReference type="NCBI Taxonomy" id="587534"/>
    <lineage>
        <taxon>Bacteria</taxon>
        <taxon>Bacillati</taxon>
        <taxon>Actinomycetota</taxon>
        <taxon>Actinomycetes</taxon>
        <taxon>Micromonosporales</taxon>
        <taxon>Micromonosporaceae</taxon>
        <taxon>Catenuloplanes</taxon>
    </lineage>
</organism>
<comment type="caution">
    <text evidence="2">The sequence shown here is derived from an EMBL/GenBank/DDBJ whole genome shotgun (WGS) entry which is preliminary data.</text>
</comment>
<dbReference type="InterPro" id="IPR001387">
    <property type="entry name" value="Cro/C1-type_HTH"/>
</dbReference>
<sequence length="275" mass="30572">MQPELGEFLRAQRAALTPEQTGLPSHGLRRVHGLRREEVAVLTGVSVDYYTRLEQGREKNPSIQIIEALATGLGLDPDARAHAFRLAGLLPPATGSAPRPRADPELARLLTAWPTTPAFVLSDALDVLARNPLAAALYRGFEKHDNLLRMTFLDPEGRRFYTDWQRAAEAAVGNLREASGRNPGDRRIAELVTELSEQSEDFREIWGRQRVRSKRHEPKVFSHPDVGELALTYFAFDVRGARAQQLIVYAAEPGTPSADNLALLSTLVDRPRIQT</sequence>
<dbReference type="GO" id="GO:0003677">
    <property type="term" value="F:DNA binding"/>
    <property type="evidence" value="ECO:0007669"/>
    <property type="project" value="InterPro"/>
</dbReference>
<proteinExistence type="predicted"/>
<dbReference type="Gene3D" id="3.30.450.180">
    <property type="match status" value="1"/>
</dbReference>
<dbReference type="AlphaFoldDB" id="A0AAE4CX32"/>
<dbReference type="EMBL" id="JAVDYC010000001">
    <property type="protein sequence ID" value="MDR7327057.1"/>
    <property type="molecule type" value="Genomic_DNA"/>
</dbReference>
<keyword evidence="3" id="KW-1185">Reference proteome</keyword>
<feature type="domain" description="HTH cro/C1-type" evidence="1">
    <location>
        <begin position="28"/>
        <end position="80"/>
    </location>
</feature>
<reference evidence="2 3" key="1">
    <citation type="submission" date="2023-07" db="EMBL/GenBank/DDBJ databases">
        <title>Sequencing the genomes of 1000 actinobacteria strains.</title>
        <authorList>
            <person name="Klenk H.-P."/>
        </authorList>
    </citation>
    <scope>NUCLEOTIDE SEQUENCE [LARGE SCALE GENOMIC DNA]</scope>
    <source>
        <strain evidence="2 3">DSM 44711</strain>
    </source>
</reference>
<dbReference type="SUPFAM" id="SSF47413">
    <property type="entry name" value="lambda repressor-like DNA-binding domains"/>
    <property type="match status" value="1"/>
</dbReference>
<dbReference type="CDD" id="cd00093">
    <property type="entry name" value="HTH_XRE"/>
    <property type="match status" value="1"/>
</dbReference>
<dbReference type="InterPro" id="IPR010982">
    <property type="entry name" value="Lambda_DNA-bd_dom_sf"/>
</dbReference>
<dbReference type="Proteomes" id="UP001183629">
    <property type="component" value="Unassembled WGS sequence"/>
</dbReference>
<gene>
    <name evidence="2" type="ORF">J2S44_007307</name>
</gene>
<accession>A0AAE4CX32</accession>
<dbReference type="PANTHER" id="PTHR35010:SF2">
    <property type="entry name" value="BLL4672 PROTEIN"/>
    <property type="match status" value="1"/>
</dbReference>
<dbReference type="Pfam" id="PF13560">
    <property type="entry name" value="HTH_31"/>
    <property type="match status" value="1"/>
</dbReference>
<evidence type="ECO:0000259" key="1">
    <source>
        <dbReference type="PROSITE" id="PS50943"/>
    </source>
</evidence>
<dbReference type="Pfam" id="PF17765">
    <property type="entry name" value="MLTR_LBD"/>
    <property type="match status" value="1"/>
</dbReference>
<evidence type="ECO:0000313" key="2">
    <source>
        <dbReference type="EMBL" id="MDR7327057.1"/>
    </source>
</evidence>
<dbReference type="RefSeq" id="WP_310423848.1">
    <property type="nucleotide sequence ID" value="NZ_JAVDYC010000001.1"/>
</dbReference>
<protein>
    <submittedName>
        <fullName evidence="2">Transcriptional regulator with XRE-family HTH domain</fullName>
    </submittedName>
</protein>
<dbReference type="InterPro" id="IPR041413">
    <property type="entry name" value="MLTR_LBD"/>
</dbReference>